<feature type="signal peptide" evidence="1">
    <location>
        <begin position="1"/>
        <end position="29"/>
    </location>
</feature>
<evidence type="ECO:0000313" key="2">
    <source>
        <dbReference type="EMBL" id="ASB40518.1"/>
    </source>
</evidence>
<evidence type="ECO:0008006" key="6">
    <source>
        <dbReference type="Google" id="ProtNLM"/>
    </source>
</evidence>
<gene>
    <name evidence="2" type="ORF">ADH66_07495</name>
    <name evidence="3" type="ORF">I5Q82_17545</name>
</gene>
<evidence type="ECO:0000313" key="3">
    <source>
        <dbReference type="EMBL" id="QQR29802.1"/>
    </source>
</evidence>
<reference evidence="2" key="1">
    <citation type="journal article" date="2017" name="Genome Announc.">
        <title>High-Quality Whole-Genome Sequences of the Oligo-Mouse-Microbiota Bacterial Community.</title>
        <authorList>
            <person name="Garzetti D."/>
            <person name="Brugiroux S."/>
            <person name="Bunk B."/>
            <person name="Pukall R."/>
            <person name="McCoy K.D."/>
            <person name="Macpherson A.J."/>
            <person name="Stecher B."/>
        </authorList>
    </citation>
    <scope>NUCLEOTIDE SEQUENCE</scope>
    <source>
        <strain evidence="2">KB18</strain>
    </source>
</reference>
<evidence type="ECO:0000256" key="1">
    <source>
        <dbReference type="SAM" id="SignalP"/>
    </source>
</evidence>
<evidence type="ECO:0000313" key="4">
    <source>
        <dbReference type="Proteomes" id="UP000196710"/>
    </source>
</evidence>
<evidence type="ECO:0000313" key="5">
    <source>
        <dbReference type="Proteomes" id="UP000596035"/>
    </source>
</evidence>
<name>A0A1Z2XPY4_9FIRM</name>
<dbReference type="AlphaFoldDB" id="A0A1Z2XPY4"/>
<dbReference type="EMBL" id="CP065321">
    <property type="protein sequence ID" value="QQR29802.1"/>
    <property type="molecule type" value="Genomic_DNA"/>
</dbReference>
<keyword evidence="4" id="KW-1185">Reference proteome</keyword>
<keyword evidence="1" id="KW-0732">Signal</keyword>
<reference evidence="4" key="2">
    <citation type="submission" date="2017-05" db="EMBL/GenBank/DDBJ databases">
        <title>Improved OligoMM genomes.</title>
        <authorList>
            <person name="Garzetti D."/>
        </authorList>
    </citation>
    <scope>NUCLEOTIDE SEQUENCE [LARGE SCALE GENOMIC DNA]</scope>
    <source>
        <strain evidence="4">KB18</strain>
    </source>
</reference>
<proteinExistence type="predicted"/>
<dbReference type="RefSeq" id="WP_066533883.1">
    <property type="nucleotide sequence ID" value="NZ_CAQHGX010000014.1"/>
</dbReference>
<dbReference type="Proteomes" id="UP000196710">
    <property type="component" value="Chromosome"/>
</dbReference>
<dbReference type="EMBL" id="CP021422">
    <property type="protein sequence ID" value="ASB40518.1"/>
    <property type="molecule type" value="Genomic_DNA"/>
</dbReference>
<sequence>MQANIKRFIRLLPLAACAALLYISPKSSAMDAVWLEETLFLGEAVPLRVNGIPLEEQAARAFGDEPGEIECWWISPEGQRNLEELAGERPRQDTDYHISAVLHREDGRDAWLELIYRVRVKSGTIRVRAEGPCVETGTVLLELQGRGLSMYAEARPDPDPQGGPPCLLAEFTGLPFGTYTVTAVGQEEQEVCRLGLCEENDTVDPSRSGETLRFTLGGSPNIAAGGSFRLGADV</sequence>
<accession>A0A1Z2XPY4</accession>
<reference evidence="3 5" key="3">
    <citation type="submission" date="2020-11" db="EMBL/GenBank/DDBJ databases">
        <title>Closed and high quality bacterial genomes of the OMM12 community.</title>
        <authorList>
            <person name="Marbouty M."/>
            <person name="Lamy-Besnier Q."/>
            <person name="Debarbieux L."/>
            <person name="Koszul R."/>
        </authorList>
    </citation>
    <scope>NUCLEOTIDE SEQUENCE [LARGE SCALE GENOMIC DNA]</scope>
    <source>
        <strain evidence="3 5">KB18</strain>
    </source>
</reference>
<protein>
    <recommendedName>
        <fullName evidence="6">Prealbumin-like fold domain-containing protein</fullName>
    </recommendedName>
</protein>
<dbReference type="Proteomes" id="UP000596035">
    <property type="component" value="Chromosome"/>
</dbReference>
<dbReference type="KEGG" id="amur:ADH66_07495"/>
<feature type="chain" id="PRO_5044568661" description="Prealbumin-like fold domain-containing protein" evidence="1">
    <location>
        <begin position="30"/>
        <end position="234"/>
    </location>
</feature>
<organism evidence="3 5">
    <name type="scientific">Acutalibacter muris</name>
    <dbReference type="NCBI Taxonomy" id="1796620"/>
    <lineage>
        <taxon>Bacteria</taxon>
        <taxon>Bacillati</taxon>
        <taxon>Bacillota</taxon>
        <taxon>Clostridia</taxon>
        <taxon>Eubacteriales</taxon>
        <taxon>Acutalibacteraceae</taxon>
        <taxon>Acutalibacter</taxon>
    </lineage>
</organism>